<gene>
    <name evidence="3" type="ORF">GCM10009092_33450</name>
</gene>
<dbReference type="Proteomes" id="UP001501757">
    <property type="component" value="Unassembled WGS sequence"/>
</dbReference>
<dbReference type="InterPro" id="IPR032466">
    <property type="entry name" value="Metal_Hydrolase"/>
</dbReference>
<comment type="caution">
    <text evidence="3">The sequence shown here is derived from an EMBL/GenBank/DDBJ whole genome shotgun (WGS) entry which is preliminary data.</text>
</comment>
<dbReference type="GO" id="GO:0016787">
    <property type="term" value="F:hydrolase activity"/>
    <property type="evidence" value="ECO:0007669"/>
    <property type="project" value="UniProtKB-KW"/>
</dbReference>
<dbReference type="SUPFAM" id="SSF51556">
    <property type="entry name" value="Metallo-dependent hydrolases"/>
    <property type="match status" value="1"/>
</dbReference>
<dbReference type="PANTHER" id="PTHR46124:SF3">
    <property type="entry name" value="HYDROLASE"/>
    <property type="match status" value="1"/>
</dbReference>
<protein>
    <submittedName>
        <fullName evidence="3">TatD family hydrolase</fullName>
    </submittedName>
</protein>
<comment type="similarity">
    <text evidence="1">Belongs to the metallo-dependent hydrolases superfamily. TatD-type hydrolase family.</text>
</comment>
<dbReference type="EMBL" id="BAAAEI010000021">
    <property type="protein sequence ID" value="GAA0366415.1"/>
    <property type="molecule type" value="Genomic_DNA"/>
</dbReference>
<dbReference type="PROSITE" id="PS01137">
    <property type="entry name" value="TATD_1"/>
    <property type="match status" value="1"/>
</dbReference>
<dbReference type="CDD" id="cd01310">
    <property type="entry name" value="TatD_DNAse"/>
    <property type="match status" value="1"/>
</dbReference>
<sequence length="256" mass="28604">MIDSHCHLDFSDFDHDRQVQIAQARQHGVTDIVIPGVSAAQWPKLITLCQANSHLHFALGLHPYFLADFQSEHLEQLDGLLQEYAGQVVAVGEIGIDLAIDADAGLQEQVFMAQLKLAEKHQLPVIIHHRKSHHLILHCLKTVRFTQGGVIHAYSGSKQQAQAYIGQGFKLGVGGTITYPRARKTRQAISQVPLEALLLETDSPDMPMSGRQGARNSPVYLSQVLDSLVALRQESRQQLERQTEQNTRQLFKLNRS</sequence>
<accession>A0ABN0XKW9</accession>
<evidence type="ECO:0000256" key="2">
    <source>
        <dbReference type="ARBA" id="ARBA00022801"/>
    </source>
</evidence>
<dbReference type="Gene3D" id="3.20.20.140">
    <property type="entry name" value="Metal-dependent hydrolases"/>
    <property type="match status" value="1"/>
</dbReference>
<dbReference type="PIRSF" id="PIRSF005902">
    <property type="entry name" value="DNase_TatD"/>
    <property type="match status" value="1"/>
</dbReference>
<dbReference type="RefSeq" id="WP_343846440.1">
    <property type="nucleotide sequence ID" value="NZ_BAAAEI010000021.1"/>
</dbReference>
<dbReference type="InterPro" id="IPR018228">
    <property type="entry name" value="DNase_TatD-rel_CS"/>
</dbReference>
<proteinExistence type="inferred from homology"/>
<name>A0ABN0XKW9_9ALTE</name>
<evidence type="ECO:0000256" key="1">
    <source>
        <dbReference type="ARBA" id="ARBA00009275"/>
    </source>
</evidence>
<keyword evidence="4" id="KW-1185">Reference proteome</keyword>
<dbReference type="Pfam" id="PF01026">
    <property type="entry name" value="TatD_DNase"/>
    <property type="match status" value="1"/>
</dbReference>
<evidence type="ECO:0000313" key="3">
    <source>
        <dbReference type="EMBL" id="GAA0366415.1"/>
    </source>
</evidence>
<dbReference type="PANTHER" id="PTHR46124">
    <property type="entry name" value="D-AMINOACYL-TRNA DEACYLASE"/>
    <property type="match status" value="1"/>
</dbReference>
<organism evidence="3 4">
    <name type="scientific">Bowmanella denitrificans</name>
    <dbReference type="NCBI Taxonomy" id="366582"/>
    <lineage>
        <taxon>Bacteria</taxon>
        <taxon>Pseudomonadati</taxon>
        <taxon>Pseudomonadota</taxon>
        <taxon>Gammaproteobacteria</taxon>
        <taxon>Alteromonadales</taxon>
        <taxon>Alteromonadaceae</taxon>
        <taxon>Bowmanella</taxon>
    </lineage>
</organism>
<dbReference type="PROSITE" id="PS01091">
    <property type="entry name" value="TATD_3"/>
    <property type="match status" value="1"/>
</dbReference>
<reference evidence="3 4" key="1">
    <citation type="journal article" date="2019" name="Int. J. Syst. Evol. Microbiol.">
        <title>The Global Catalogue of Microorganisms (GCM) 10K type strain sequencing project: providing services to taxonomists for standard genome sequencing and annotation.</title>
        <authorList>
            <consortium name="The Broad Institute Genomics Platform"/>
            <consortium name="The Broad Institute Genome Sequencing Center for Infectious Disease"/>
            <person name="Wu L."/>
            <person name="Ma J."/>
        </authorList>
    </citation>
    <scope>NUCLEOTIDE SEQUENCE [LARGE SCALE GENOMIC DNA]</scope>
    <source>
        <strain evidence="3 4">JCM 13378</strain>
    </source>
</reference>
<keyword evidence="2 3" id="KW-0378">Hydrolase</keyword>
<evidence type="ECO:0000313" key="4">
    <source>
        <dbReference type="Proteomes" id="UP001501757"/>
    </source>
</evidence>
<dbReference type="InterPro" id="IPR001130">
    <property type="entry name" value="TatD-like"/>
</dbReference>